<feature type="transmembrane region" description="Helical" evidence="9">
    <location>
        <begin position="376"/>
        <end position="397"/>
    </location>
</feature>
<feature type="transmembrane region" description="Helical" evidence="9">
    <location>
        <begin position="163"/>
        <end position="184"/>
    </location>
</feature>
<evidence type="ECO:0000256" key="9">
    <source>
        <dbReference type="SAM" id="Phobius"/>
    </source>
</evidence>
<protein>
    <submittedName>
        <fullName evidence="11">MFS transporter, sugar porter (SP) family</fullName>
    </submittedName>
</protein>
<dbReference type="NCBIfam" id="TIGR00879">
    <property type="entry name" value="SP"/>
    <property type="match status" value="1"/>
</dbReference>
<dbReference type="InterPro" id="IPR050814">
    <property type="entry name" value="Myo-inositol_Transporter"/>
</dbReference>
<dbReference type="CDD" id="cd17359">
    <property type="entry name" value="MFS_XylE_like"/>
    <property type="match status" value="1"/>
</dbReference>
<keyword evidence="3 8" id="KW-0813">Transport</keyword>
<dbReference type="SUPFAM" id="SSF103473">
    <property type="entry name" value="MFS general substrate transporter"/>
    <property type="match status" value="1"/>
</dbReference>
<evidence type="ECO:0000256" key="7">
    <source>
        <dbReference type="ARBA" id="ARBA00023136"/>
    </source>
</evidence>
<evidence type="ECO:0000256" key="5">
    <source>
        <dbReference type="ARBA" id="ARBA00022692"/>
    </source>
</evidence>
<keyword evidence="5 9" id="KW-0812">Transmembrane</keyword>
<feature type="transmembrane region" description="Helical" evidence="9">
    <location>
        <begin position="403"/>
        <end position="422"/>
    </location>
</feature>
<feature type="transmembrane region" description="Helical" evidence="9">
    <location>
        <begin position="76"/>
        <end position="95"/>
    </location>
</feature>
<dbReference type="EMBL" id="FOMG01000002">
    <property type="protein sequence ID" value="SFC28566.1"/>
    <property type="molecule type" value="Genomic_DNA"/>
</dbReference>
<reference evidence="11 12" key="1">
    <citation type="submission" date="2016-10" db="EMBL/GenBank/DDBJ databases">
        <authorList>
            <person name="de Groot N.N."/>
        </authorList>
    </citation>
    <scope>NUCLEOTIDE SEQUENCE [LARGE SCALE GENOMIC DNA]</scope>
    <source>
        <strain evidence="11 12">DSM 12992</strain>
    </source>
</reference>
<comment type="subcellular location">
    <subcellularLocation>
        <location evidence="1">Cell membrane</location>
        <topology evidence="1">Multi-pass membrane protein</topology>
    </subcellularLocation>
</comment>
<evidence type="ECO:0000256" key="6">
    <source>
        <dbReference type="ARBA" id="ARBA00022989"/>
    </source>
</evidence>
<feature type="transmembrane region" description="Helical" evidence="9">
    <location>
        <begin position="134"/>
        <end position="157"/>
    </location>
</feature>
<dbReference type="InterPro" id="IPR047984">
    <property type="entry name" value="XylE-like"/>
</dbReference>
<dbReference type="STRING" id="119641.SAMN05421842_10244"/>
<dbReference type="Pfam" id="PF00083">
    <property type="entry name" value="Sugar_tr"/>
    <property type="match status" value="1"/>
</dbReference>
<feature type="transmembrane region" description="Helical" evidence="9">
    <location>
        <begin position="9"/>
        <end position="35"/>
    </location>
</feature>
<dbReference type="PROSITE" id="PS50850">
    <property type="entry name" value="MFS"/>
    <property type="match status" value="1"/>
</dbReference>
<dbReference type="GO" id="GO:0005886">
    <property type="term" value="C:plasma membrane"/>
    <property type="evidence" value="ECO:0007669"/>
    <property type="project" value="UniProtKB-SubCell"/>
</dbReference>
<dbReference type="Proteomes" id="UP000199263">
    <property type="component" value="Unassembled WGS sequence"/>
</dbReference>
<name>A0A1I1HXG0_9CLOT</name>
<dbReference type="PANTHER" id="PTHR48020">
    <property type="entry name" value="PROTON MYO-INOSITOL COTRANSPORTER"/>
    <property type="match status" value="1"/>
</dbReference>
<evidence type="ECO:0000313" key="12">
    <source>
        <dbReference type="Proteomes" id="UP000199263"/>
    </source>
</evidence>
<feature type="transmembrane region" description="Helical" evidence="9">
    <location>
        <begin position="339"/>
        <end position="364"/>
    </location>
</feature>
<evidence type="ECO:0000256" key="2">
    <source>
        <dbReference type="ARBA" id="ARBA00010992"/>
    </source>
</evidence>
<evidence type="ECO:0000256" key="1">
    <source>
        <dbReference type="ARBA" id="ARBA00004651"/>
    </source>
</evidence>
<organism evidence="11 12">
    <name type="scientific">Clostridium uliginosum</name>
    <dbReference type="NCBI Taxonomy" id="119641"/>
    <lineage>
        <taxon>Bacteria</taxon>
        <taxon>Bacillati</taxon>
        <taxon>Bacillota</taxon>
        <taxon>Clostridia</taxon>
        <taxon>Eubacteriales</taxon>
        <taxon>Clostridiaceae</taxon>
        <taxon>Clostridium</taxon>
    </lineage>
</organism>
<dbReference type="AlphaFoldDB" id="A0A1I1HXG0"/>
<dbReference type="PANTHER" id="PTHR48020:SF12">
    <property type="entry name" value="PROTON MYO-INOSITOL COTRANSPORTER"/>
    <property type="match status" value="1"/>
</dbReference>
<feature type="transmembrane region" description="Helical" evidence="9">
    <location>
        <begin position="242"/>
        <end position="265"/>
    </location>
</feature>
<evidence type="ECO:0000256" key="3">
    <source>
        <dbReference type="ARBA" id="ARBA00022448"/>
    </source>
</evidence>
<evidence type="ECO:0000256" key="8">
    <source>
        <dbReference type="RuleBase" id="RU003346"/>
    </source>
</evidence>
<dbReference type="FunFam" id="1.20.1250.20:FF:000073">
    <property type="entry name" value="MFS myo-inositol transporter, putative"/>
    <property type="match status" value="1"/>
</dbReference>
<feature type="domain" description="Major facilitator superfamily (MFS) profile" evidence="10">
    <location>
        <begin position="10"/>
        <end position="430"/>
    </location>
</feature>
<keyword evidence="4" id="KW-1003">Cell membrane</keyword>
<dbReference type="InterPro" id="IPR020846">
    <property type="entry name" value="MFS_dom"/>
</dbReference>
<dbReference type="InterPro" id="IPR036259">
    <property type="entry name" value="MFS_trans_sf"/>
</dbReference>
<dbReference type="PRINTS" id="PR00171">
    <property type="entry name" value="SUGRTRNSPORT"/>
</dbReference>
<dbReference type="RefSeq" id="WP_090088251.1">
    <property type="nucleotide sequence ID" value="NZ_FOMG01000002.1"/>
</dbReference>
<feature type="transmembrane region" description="Helical" evidence="9">
    <location>
        <begin position="277"/>
        <end position="301"/>
    </location>
</feature>
<dbReference type="InterPro" id="IPR005828">
    <property type="entry name" value="MFS_sugar_transport-like"/>
</dbReference>
<keyword evidence="12" id="KW-1185">Reference proteome</keyword>
<dbReference type="OrthoDB" id="9787026at2"/>
<keyword evidence="6 9" id="KW-1133">Transmembrane helix</keyword>
<accession>A0A1I1HXG0</accession>
<evidence type="ECO:0000259" key="10">
    <source>
        <dbReference type="PROSITE" id="PS50850"/>
    </source>
</evidence>
<dbReference type="InterPro" id="IPR005829">
    <property type="entry name" value="Sugar_transporter_CS"/>
</dbReference>
<dbReference type="PROSITE" id="PS00217">
    <property type="entry name" value="SUGAR_TRANSPORT_2"/>
    <property type="match status" value="1"/>
</dbReference>
<feature type="transmembrane region" description="Helical" evidence="9">
    <location>
        <begin position="308"/>
        <end position="327"/>
    </location>
</feature>
<dbReference type="InterPro" id="IPR003663">
    <property type="entry name" value="Sugar/inositol_transpt"/>
</dbReference>
<proteinExistence type="inferred from homology"/>
<dbReference type="PROSITE" id="PS00216">
    <property type="entry name" value="SUGAR_TRANSPORT_1"/>
    <property type="match status" value="2"/>
</dbReference>
<sequence>MKVKISNSIIYLFGALGGLLFGYDTGIISGAILFIKQDLKLNSLTEGIVVSSILVGAMIGSAISGALSDSYGRRKIIMISAIIFCIGAIGTATAFSIGTLIVFRIVLGIAVGGASTLVPMYLSEIAPSESRGALSALNQLMITIGILLAYIVNYAYANTVGGWRWMLGFAFLPAFILLIGMIFLPESPIWLYKKGKESEARIILSQLRKNKDIEWEIDEMKKANTQEQGTLKDLVSTWTRPALIIGIGLAFLQQFIGCNTVLYYAPTIISEAGLGKSAAILGTIGIGTVFVLVTVISIWLIDKLGRKKLLLIGNVGMSLSLLMLWAMNSFLKSSSSYSAYATILFLASYILFFGATWGPVVWVMLGEIFPFSVRGIGIGISAVINWLSNLLVSLTFPMLLEKFGSSLFLFYALMGVIAYIFVHQKVIETKEKSLEEIEFDLRERFEKSIKSVELN</sequence>
<comment type="similarity">
    <text evidence="2 8">Belongs to the major facilitator superfamily. Sugar transporter (TC 2.A.1.1) family.</text>
</comment>
<dbReference type="Gene3D" id="1.20.1250.20">
    <property type="entry name" value="MFS general substrate transporter like domains"/>
    <property type="match status" value="1"/>
</dbReference>
<feature type="transmembrane region" description="Helical" evidence="9">
    <location>
        <begin position="47"/>
        <end position="67"/>
    </location>
</feature>
<evidence type="ECO:0000256" key="4">
    <source>
        <dbReference type="ARBA" id="ARBA00022475"/>
    </source>
</evidence>
<keyword evidence="7 9" id="KW-0472">Membrane</keyword>
<gene>
    <name evidence="11" type="ORF">SAMN05421842_10244</name>
</gene>
<feature type="transmembrane region" description="Helical" evidence="9">
    <location>
        <begin position="101"/>
        <end position="122"/>
    </location>
</feature>
<evidence type="ECO:0000313" key="11">
    <source>
        <dbReference type="EMBL" id="SFC28566.1"/>
    </source>
</evidence>
<dbReference type="GO" id="GO:0022857">
    <property type="term" value="F:transmembrane transporter activity"/>
    <property type="evidence" value="ECO:0007669"/>
    <property type="project" value="InterPro"/>
</dbReference>